<gene>
    <name evidence="1" type="ORF">C6P45_003497</name>
</gene>
<protein>
    <submittedName>
        <fullName evidence="1">Uncharacterized protein</fullName>
    </submittedName>
</protein>
<keyword evidence="2" id="KW-1185">Reference proteome</keyword>
<proteinExistence type="predicted"/>
<accession>A0A9P7B1X9</accession>
<evidence type="ECO:0000313" key="1">
    <source>
        <dbReference type="EMBL" id="KAG0654195.1"/>
    </source>
</evidence>
<dbReference type="Proteomes" id="UP000750334">
    <property type="component" value="Unassembled WGS sequence"/>
</dbReference>
<sequence length="121" mass="13778">MRYRDRIGQRIYFNRSIYIGGSVSRIYIKHLKSIQSNMSNANVLYKQSDNASKSTNSFLKSAPVELTTVIGYQDFLKRYSHSSLSTVLKEDHTEGYVMKDGDIIATVVGEALQHLIKETHC</sequence>
<dbReference type="OrthoDB" id="3978317at2759"/>
<evidence type="ECO:0000313" key="2">
    <source>
        <dbReference type="Proteomes" id="UP000750334"/>
    </source>
</evidence>
<dbReference type="EMBL" id="PUHR01000360">
    <property type="protein sequence ID" value="KAG0654195.1"/>
    <property type="molecule type" value="Genomic_DNA"/>
</dbReference>
<comment type="caution">
    <text evidence="1">The sequence shown here is derived from an EMBL/GenBank/DDBJ whole genome shotgun (WGS) entry which is preliminary data.</text>
</comment>
<organism evidence="1 2">
    <name type="scientific">Maudiozyma exigua</name>
    <name type="common">Yeast</name>
    <name type="synonym">Kazachstania exigua</name>
    <dbReference type="NCBI Taxonomy" id="34358"/>
    <lineage>
        <taxon>Eukaryota</taxon>
        <taxon>Fungi</taxon>
        <taxon>Dikarya</taxon>
        <taxon>Ascomycota</taxon>
        <taxon>Saccharomycotina</taxon>
        <taxon>Saccharomycetes</taxon>
        <taxon>Saccharomycetales</taxon>
        <taxon>Saccharomycetaceae</taxon>
        <taxon>Maudiozyma</taxon>
    </lineage>
</organism>
<reference evidence="1 2" key="1">
    <citation type="submission" date="2020-11" db="EMBL/GenBank/DDBJ databases">
        <title>Kefir isolates.</title>
        <authorList>
            <person name="Marcisauskas S."/>
            <person name="Kim Y."/>
            <person name="Blasche S."/>
        </authorList>
    </citation>
    <scope>NUCLEOTIDE SEQUENCE [LARGE SCALE GENOMIC DNA]</scope>
    <source>
        <strain evidence="1 2">OG2</strain>
    </source>
</reference>
<dbReference type="AlphaFoldDB" id="A0A9P7B1X9"/>
<name>A0A9P7B1X9_MAUEX</name>